<evidence type="ECO:0000313" key="2">
    <source>
        <dbReference type="Proteomes" id="UP000287651"/>
    </source>
</evidence>
<dbReference type="AlphaFoldDB" id="A0A426YVM4"/>
<proteinExistence type="predicted"/>
<gene>
    <name evidence="1" type="ORF">B296_00023355</name>
</gene>
<reference evidence="1 2" key="1">
    <citation type="journal article" date="2014" name="Agronomy (Basel)">
        <title>A Draft Genome Sequence for Ensete ventricosum, the Drought-Tolerant Tree Against Hunger.</title>
        <authorList>
            <person name="Harrison J."/>
            <person name="Moore K.A."/>
            <person name="Paszkiewicz K."/>
            <person name="Jones T."/>
            <person name="Grant M."/>
            <person name="Ambacheew D."/>
            <person name="Muzemil S."/>
            <person name="Studholme D.J."/>
        </authorList>
    </citation>
    <scope>NUCLEOTIDE SEQUENCE [LARGE SCALE GENOMIC DNA]</scope>
</reference>
<dbReference type="EMBL" id="AMZH03009935">
    <property type="protein sequence ID" value="RRT55776.1"/>
    <property type="molecule type" value="Genomic_DNA"/>
</dbReference>
<sequence>MAWSTASTLREVVWACDGGPLPGRRSDDFSNLCTTNPLRLAISVKTKPATPPPATNIRGILCPASATQRGGILADGSNRETRGKAT</sequence>
<name>A0A426YVM4_ENSVE</name>
<evidence type="ECO:0000313" key="1">
    <source>
        <dbReference type="EMBL" id="RRT55776.1"/>
    </source>
</evidence>
<protein>
    <submittedName>
        <fullName evidence="1">Uncharacterized protein</fullName>
    </submittedName>
</protein>
<organism evidence="1 2">
    <name type="scientific">Ensete ventricosum</name>
    <name type="common">Abyssinian banana</name>
    <name type="synonym">Musa ensete</name>
    <dbReference type="NCBI Taxonomy" id="4639"/>
    <lineage>
        <taxon>Eukaryota</taxon>
        <taxon>Viridiplantae</taxon>
        <taxon>Streptophyta</taxon>
        <taxon>Embryophyta</taxon>
        <taxon>Tracheophyta</taxon>
        <taxon>Spermatophyta</taxon>
        <taxon>Magnoliopsida</taxon>
        <taxon>Liliopsida</taxon>
        <taxon>Zingiberales</taxon>
        <taxon>Musaceae</taxon>
        <taxon>Ensete</taxon>
    </lineage>
</organism>
<accession>A0A426YVM4</accession>
<dbReference type="Proteomes" id="UP000287651">
    <property type="component" value="Unassembled WGS sequence"/>
</dbReference>
<comment type="caution">
    <text evidence="1">The sequence shown here is derived from an EMBL/GenBank/DDBJ whole genome shotgun (WGS) entry which is preliminary data.</text>
</comment>